<name>A0A7D5Z2J6_9HYPO</name>
<evidence type="ECO:0000256" key="4">
    <source>
        <dbReference type="ARBA" id="ARBA00023136"/>
    </source>
</evidence>
<dbReference type="InterPro" id="IPR049326">
    <property type="entry name" value="Rhodopsin_dom_fungi"/>
</dbReference>
<accession>A0A7D5Z2J6</accession>
<feature type="transmembrane region" description="Helical" evidence="7">
    <location>
        <begin position="30"/>
        <end position="50"/>
    </location>
</feature>
<feature type="transmembrane region" description="Helical" evidence="7">
    <location>
        <begin position="122"/>
        <end position="143"/>
    </location>
</feature>
<dbReference type="OrthoDB" id="2988756at2759"/>
<evidence type="ECO:0000313" key="10">
    <source>
        <dbReference type="Proteomes" id="UP000510686"/>
    </source>
</evidence>
<feature type="domain" description="Rhodopsin" evidence="8">
    <location>
        <begin position="44"/>
        <end position="293"/>
    </location>
</feature>
<evidence type="ECO:0000259" key="8">
    <source>
        <dbReference type="Pfam" id="PF20684"/>
    </source>
</evidence>
<protein>
    <recommendedName>
        <fullName evidence="8">Rhodopsin domain-containing protein</fullName>
    </recommendedName>
</protein>
<feature type="transmembrane region" description="Helical" evidence="7">
    <location>
        <begin position="62"/>
        <end position="81"/>
    </location>
</feature>
<dbReference type="Proteomes" id="UP000510686">
    <property type="component" value="Chromosome 2"/>
</dbReference>
<dbReference type="KEGG" id="mbrn:26244021"/>
<evidence type="ECO:0000256" key="1">
    <source>
        <dbReference type="ARBA" id="ARBA00004141"/>
    </source>
</evidence>
<keyword evidence="10" id="KW-1185">Reference proteome</keyword>
<sequence>MSPMSPISPTEPFEPNAAQRALVVSVTAEEVALCVIGIAVTIIRVCARAVAVGWKGLRGDDYLVTVAALFYVSMTAFSTSLNHVSGGATNAGLTDNERAAILPGSLAFEQRVLGSKMQIGGWLSYVMCLWTLKASLLVLYLRLTEGLGRHYTVRIYTGFGLLIASWITVLANLFLVCRPFHKNWQIHPDPGNVCQPTVSFPVVWVNLSLNVLTDFYLISIPVPLLWQSSMRAVKKVGLMVLFSGGLLVAACAILRSTMVYDRLSGRTGIPCLWAAREVFIAVFATNLPIVAPRVVRWLAPVVGSILSLGSQKMDQVSSGFRTVGGGGPNKPSWRGRGPPTPNPITDLTSISTWTSTSTEVDMKDATDLHVVETSIDKSAKG</sequence>
<dbReference type="EMBL" id="CP058933">
    <property type="protein sequence ID" value="QLI67487.1"/>
    <property type="molecule type" value="Genomic_DNA"/>
</dbReference>
<evidence type="ECO:0000256" key="6">
    <source>
        <dbReference type="SAM" id="MobiDB-lite"/>
    </source>
</evidence>
<keyword evidence="3 7" id="KW-1133">Transmembrane helix</keyword>
<dbReference type="AlphaFoldDB" id="A0A7D5Z2J6"/>
<feature type="region of interest" description="Disordered" evidence="6">
    <location>
        <begin position="320"/>
        <end position="345"/>
    </location>
</feature>
<evidence type="ECO:0000256" key="5">
    <source>
        <dbReference type="ARBA" id="ARBA00038359"/>
    </source>
</evidence>
<dbReference type="PANTHER" id="PTHR33048:SF105">
    <property type="match status" value="1"/>
</dbReference>
<keyword evidence="2 7" id="KW-0812">Transmembrane</keyword>
<evidence type="ECO:0000256" key="3">
    <source>
        <dbReference type="ARBA" id="ARBA00022989"/>
    </source>
</evidence>
<evidence type="ECO:0000313" key="9">
    <source>
        <dbReference type="EMBL" id="QLI67487.1"/>
    </source>
</evidence>
<feature type="transmembrane region" description="Helical" evidence="7">
    <location>
        <begin position="238"/>
        <end position="258"/>
    </location>
</feature>
<organism evidence="9 10">
    <name type="scientific">Metarhizium brunneum</name>
    <dbReference type="NCBI Taxonomy" id="500148"/>
    <lineage>
        <taxon>Eukaryota</taxon>
        <taxon>Fungi</taxon>
        <taxon>Dikarya</taxon>
        <taxon>Ascomycota</taxon>
        <taxon>Pezizomycotina</taxon>
        <taxon>Sordariomycetes</taxon>
        <taxon>Hypocreomycetidae</taxon>
        <taxon>Hypocreales</taxon>
        <taxon>Clavicipitaceae</taxon>
        <taxon>Metarhizium</taxon>
    </lineage>
</organism>
<reference evidence="9 10" key="1">
    <citation type="submission" date="2020-07" db="EMBL/GenBank/DDBJ databases">
        <title>Telomere length de novo assembly of all 7 chromosomes of the fungus, Metarhizium brunneum, using a novel assembly pipeline.</title>
        <authorList>
            <person name="Saud z."/>
            <person name="Kortsinoglou A."/>
            <person name="Kouvelis V.N."/>
            <person name="Butt T.M."/>
        </authorList>
    </citation>
    <scope>NUCLEOTIDE SEQUENCE [LARGE SCALE GENOMIC DNA]</scope>
    <source>
        <strain evidence="9 10">4556</strain>
    </source>
</reference>
<feature type="transmembrane region" description="Helical" evidence="7">
    <location>
        <begin position="155"/>
        <end position="175"/>
    </location>
</feature>
<evidence type="ECO:0000256" key="2">
    <source>
        <dbReference type="ARBA" id="ARBA00022692"/>
    </source>
</evidence>
<dbReference type="PANTHER" id="PTHR33048">
    <property type="entry name" value="PTH11-LIKE INTEGRAL MEMBRANE PROTEIN (AFU_ORTHOLOGUE AFUA_5G11245)"/>
    <property type="match status" value="1"/>
</dbReference>
<dbReference type="GeneID" id="26244021"/>
<evidence type="ECO:0000256" key="7">
    <source>
        <dbReference type="SAM" id="Phobius"/>
    </source>
</evidence>
<comment type="subcellular location">
    <subcellularLocation>
        <location evidence="1">Membrane</location>
        <topology evidence="1">Multi-pass membrane protein</topology>
    </subcellularLocation>
</comment>
<comment type="similarity">
    <text evidence="5">Belongs to the SAT4 family.</text>
</comment>
<dbReference type="GO" id="GO:0016020">
    <property type="term" value="C:membrane"/>
    <property type="evidence" value="ECO:0007669"/>
    <property type="project" value="UniProtKB-SubCell"/>
</dbReference>
<dbReference type="InterPro" id="IPR052337">
    <property type="entry name" value="SAT4-like"/>
</dbReference>
<proteinExistence type="inferred from homology"/>
<dbReference type="RefSeq" id="XP_014543220.1">
    <property type="nucleotide sequence ID" value="XM_014687734.1"/>
</dbReference>
<gene>
    <name evidence="9" type="ORF">G6M90_00g032890</name>
</gene>
<keyword evidence="4 7" id="KW-0472">Membrane</keyword>
<dbReference type="Pfam" id="PF20684">
    <property type="entry name" value="Fung_rhodopsin"/>
    <property type="match status" value="1"/>
</dbReference>